<evidence type="ECO:0000256" key="3">
    <source>
        <dbReference type="ARBA" id="ARBA00023235"/>
    </source>
</evidence>
<feature type="region of interest" description="Disordered" evidence="4">
    <location>
        <begin position="153"/>
        <end position="242"/>
    </location>
</feature>
<keyword evidence="3" id="KW-0413">Isomerase</keyword>
<accession>A0A9Q0R0M7</accession>
<comment type="caution">
    <text evidence="6">The sequence shown here is derived from an EMBL/GenBank/DDBJ whole genome shotgun (WGS) entry which is preliminary data.</text>
</comment>
<evidence type="ECO:0000313" key="6">
    <source>
        <dbReference type="EMBL" id="KAJ4978657.1"/>
    </source>
</evidence>
<organism evidence="6 7">
    <name type="scientific">Protea cynaroides</name>
    <dbReference type="NCBI Taxonomy" id="273540"/>
    <lineage>
        <taxon>Eukaryota</taxon>
        <taxon>Viridiplantae</taxon>
        <taxon>Streptophyta</taxon>
        <taxon>Embryophyta</taxon>
        <taxon>Tracheophyta</taxon>
        <taxon>Spermatophyta</taxon>
        <taxon>Magnoliopsida</taxon>
        <taxon>Proteales</taxon>
        <taxon>Proteaceae</taxon>
        <taxon>Protea</taxon>
    </lineage>
</organism>
<dbReference type="OrthoDB" id="1732621at2759"/>
<evidence type="ECO:0000313" key="7">
    <source>
        <dbReference type="Proteomes" id="UP001141806"/>
    </source>
</evidence>
<dbReference type="InterPro" id="IPR016040">
    <property type="entry name" value="NAD(P)-bd_dom"/>
</dbReference>
<evidence type="ECO:0000256" key="4">
    <source>
        <dbReference type="SAM" id="MobiDB-lite"/>
    </source>
</evidence>
<dbReference type="AlphaFoldDB" id="A0A9Q0R0M7"/>
<feature type="compositionally biased region" description="Polar residues" evidence="4">
    <location>
        <begin position="226"/>
        <end position="242"/>
    </location>
</feature>
<dbReference type="SUPFAM" id="SSF51735">
    <property type="entry name" value="NAD(P)-binding Rossmann-fold domains"/>
    <property type="match status" value="1"/>
</dbReference>
<feature type="compositionally biased region" description="Basic and acidic residues" evidence="4">
    <location>
        <begin position="177"/>
        <end position="188"/>
    </location>
</feature>
<comment type="similarity">
    <text evidence="1">Belongs to the NAD(P)-dependent epimerase/dehydratase family.</text>
</comment>
<dbReference type="Proteomes" id="UP001141806">
    <property type="component" value="Unassembled WGS sequence"/>
</dbReference>
<sequence>MEIHHLLLQLEDVNIITDEAIVANQWKRYTTTSYIIIYMYQRKLVKQPCFLPLEPEGQKSLISHGIFIVEDLNDARSLAKLFDVVVFTHVKHLAAQAGVRYAMENPSSYVHNNVAGLLTVRSLQIDKPSTDGGLGIIEWGYDWVKIPEERSAEASAPLGDEAIPVSEDPDQPSLEGDEARLEEGEAALKTRHKRKSTASGEPWKKRKSTADKGKGLATLDVPPSSTPSSQALKPQQQLVFKI</sequence>
<feature type="domain" description="NAD(P)-binding" evidence="5">
    <location>
        <begin position="66"/>
        <end position="119"/>
    </location>
</feature>
<dbReference type="Pfam" id="PF16363">
    <property type="entry name" value="GDP_Man_Dehyd"/>
    <property type="match status" value="1"/>
</dbReference>
<dbReference type="GO" id="GO:0016853">
    <property type="term" value="F:isomerase activity"/>
    <property type="evidence" value="ECO:0007669"/>
    <property type="project" value="UniProtKB-KW"/>
</dbReference>
<dbReference type="Gene3D" id="3.40.50.720">
    <property type="entry name" value="NAD(P)-binding Rossmann-like Domain"/>
    <property type="match status" value="1"/>
</dbReference>
<reference evidence="6" key="1">
    <citation type="journal article" date="2023" name="Plant J.">
        <title>The genome of the king protea, Protea cynaroides.</title>
        <authorList>
            <person name="Chang J."/>
            <person name="Duong T.A."/>
            <person name="Schoeman C."/>
            <person name="Ma X."/>
            <person name="Roodt D."/>
            <person name="Barker N."/>
            <person name="Li Z."/>
            <person name="Van de Peer Y."/>
            <person name="Mizrachi E."/>
        </authorList>
    </citation>
    <scope>NUCLEOTIDE SEQUENCE</scope>
    <source>
        <tissue evidence="6">Young leaves</tissue>
    </source>
</reference>
<evidence type="ECO:0000256" key="1">
    <source>
        <dbReference type="ARBA" id="ARBA00007637"/>
    </source>
</evidence>
<dbReference type="PANTHER" id="PTHR43574">
    <property type="entry name" value="EPIMERASE-RELATED"/>
    <property type="match status" value="1"/>
</dbReference>
<dbReference type="InterPro" id="IPR036291">
    <property type="entry name" value="NAD(P)-bd_dom_sf"/>
</dbReference>
<protein>
    <recommendedName>
        <fullName evidence="5">NAD(P)-binding domain-containing protein</fullName>
    </recommendedName>
</protein>
<keyword evidence="7" id="KW-1185">Reference proteome</keyword>
<proteinExistence type="inferred from homology"/>
<evidence type="ECO:0000256" key="2">
    <source>
        <dbReference type="ARBA" id="ARBA00023027"/>
    </source>
</evidence>
<keyword evidence="2" id="KW-0520">NAD</keyword>
<gene>
    <name evidence="6" type="ORF">NE237_009437</name>
</gene>
<dbReference type="EMBL" id="JAMYWD010000002">
    <property type="protein sequence ID" value="KAJ4978657.1"/>
    <property type="molecule type" value="Genomic_DNA"/>
</dbReference>
<name>A0A9Q0R0M7_9MAGN</name>
<evidence type="ECO:0000259" key="5">
    <source>
        <dbReference type="Pfam" id="PF16363"/>
    </source>
</evidence>